<evidence type="ECO:0000313" key="1">
    <source>
        <dbReference type="EMBL" id="KAJ9096203.1"/>
    </source>
</evidence>
<dbReference type="EMBL" id="JASBWR010000095">
    <property type="protein sequence ID" value="KAJ9096203.1"/>
    <property type="molecule type" value="Genomic_DNA"/>
</dbReference>
<accession>A0ACC2VA25</accession>
<comment type="caution">
    <text evidence="1">The sequence shown here is derived from an EMBL/GenBank/DDBJ whole genome shotgun (WGS) entry which is preliminary data.</text>
</comment>
<keyword evidence="2" id="KW-1185">Reference proteome</keyword>
<dbReference type="Proteomes" id="UP001241377">
    <property type="component" value="Unassembled WGS sequence"/>
</dbReference>
<organism evidence="1 2">
    <name type="scientific">Naganishia cerealis</name>
    <dbReference type="NCBI Taxonomy" id="610337"/>
    <lineage>
        <taxon>Eukaryota</taxon>
        <taxon>Fungi</taxon>
        <taxon>Dikarya</taxon>
        <taxon>Basidiomycota</taxon>
        <taxon>Agaricomycotina</taxon>
        <taxon>Tremellomycetes</taxon>
        <taxon>Filobasidiales</taxon>
        <taxon>Filobasidiaceae</taxon>
        <taxon>Naganishia</taxon>
    </lineage>
</organism>
<gene>
    <name evidence="1" type="ORF">QFC19_007305</name>
</gene>
<protein>
    <submittedName>
        <fullName evidence="1">Uncharacterized protein</fullName>
    </submittedName>
</protein>
<reference evidence="1" key="1">
    <citation type="submission" date="2023-04" db="EMBL/GenBank/DDBJ databases">
        <title>Draft Genome sequencing of Naganishia species isolated from polar environments using Oxford Nanopore Technology.</title>
        <authorList>
            <person name="Leo P."/>
            <person name="Venkateswaran K."/>
        </authorList>
    </citation>
    <scope>NUCLEOTIDE SEQUENCE</scope>
    <source>
        <strain evidence="1">MNA-CCFEE 5261</strain>
    </source>
</reference>
<proteinExistence type="predicted"/>
<sequence length="266" mass="27994">MMAHESPIPVPHNNKNNVSRKPEKSKKAPDVRILPSGNPVNFGHGGPKKGKKPAKKAVEDSVQSQSLPNGEKPRFSNDAKPRKKSPKDSKDKGPSENKKGKRQLSPAAVKSEETYAGSSFHSSPAALNLPKPSFKSSPKTGPVTLPAGLAGIVASGPVPGSVPSVSGSVPGSGPMYPNGMVGPNQGMPPMGAVIPPGPPNMYAQPGFSYSVTPQGYINYQYPPYMPHQPPYPQMAPPQPQPIPAAHPSQTENGQKITFNQLLGTQP</sequence>
<evidence type="ECO:0000313" key="2">
    <source>
        <dbReference type="Proteomes" id="UP001241377"/>
    </source>
</evidence>
<name>A0ACC2VA25_9TREE</name>